<gene>
    <name evidence="1" type="ORF">GCM10007874_09080</name>
</gene>
<name>A0ABQ6CHX5_9HYPH</name>
<proteinExistence type="predicted"/>
<keyword evidence="2" id="KW-1185">Reference proteome</keyword>
<accession>A0ABQ6CHX5</accession>
<evidence type="ECO:0000313" key="1">
    <source>
        <dbReference type="EMBL" id="GLS17892.1"/>
    </source>
</evidence>
<organism evidence="1 2">
    <name type="scientific">Labrys miyagiensis</name>
    <dbReference type="NCBI Taxonomy" id="346912"/>
    <lineage>
        <taxon>Bacteria</taxon>
        <taxon>Pseudomonadati</taxon>
        <taxon>Pseudomonadota</taxon>
        <taxon>Alphaproteobacteria</taxon>
        <taxon>Hyphomicrobiales</taxon>
        <taxon>Xanthobacteraceae</taxon>
        <taxon>Labrys</taxon>
    </lineage>
</organism>
<sequence>MADDTIPHAKISIPVDFKIDAITPYRSAEHVYRNAAPTVHALPTPPLGVVANFTGTFSGPGLNLIFRPNSDAPTSTTFPAAVNPLPPKPPSEFAGLTWPHLSLTTLVPTDELVILPSAWP</sequence>
<comment type="caution">
    <text evidence="1">The sequence shown here is derived from an EMBL/GenBank/DDBJ whole genome shotgun (WGS) entry which is preliminary data.</text>
</comment>
<protein>
    <submittedName>
        <fullName evidence="1">Uncharacterized protein</fullName>
    </submittedName>
</protein>
<reference evidence="2" key="1">
    <citation type="journal article" date="2019" name="Int. J. Syst. Evol. Microbiol.">
        <title>The Global Catalogue of Microorganisms (GCM) 10K type strain sequencing project: providing services to taxonomists for standard genome sequencing and annotation.</title>
        <authorList>
            <consortium name="The Broad Institute Genomics Platform"/>
            <consortium name="The Broad Institute Genome Sequencing Center for Infectious Disease"/>
            <person name="Wu L."/>
            <person name="Ma J."/>
        </authorList>
    </citation>
    <scope>NUCLEOTIDE SEQUENCE [LARGE SCALE GENOMIC DNA]</scope>
    <source>
        <strain evidence="2">NBRC 101365</strain>
    </source>
</reference>
<dbReference type="EMBL" id="BSPC01000007">
    <property type="protein sequence ID" value="GLS17892.1"/>
    <property type="molecule type" value="Genomic_DNA"/>
</dbReference>
<evidence type="ECO:0000313" key="2">
    <source>
        <dbReference type="Proteomes" id="UP001156882"/>
    </source>
</evidence>
<dbReference type="RefSeq" id="WP_284310726.1">
    <property type="nucleotide sequence ID" value="NZ_BSPC01000007.1"/>
</dbReference>
<dbReference type="Proteomes" id="UP001156882">
    <property type="component" value="Unassembled WGS sequence"/>
</dbReference>